<evidence type="ECO:0000313" key="4">
    <source>
        <dbReference type="Proteomes" id="UP001627154"/>
    </source>
</evidence>
<dbReference type="EMBL" id="JBJJXI010000054">
    <property type="protein sequence ID" value="KAL3400047.1"/>
    <property type="molecule type" value="Genomic_DNA"/>
</dbReference>
<dbReference type="AlphaFoldDB" id="A0ABD2X596"/>
<feature type="chain" id="PRO_5044831038" evidence="2">
    <location>
        <begin position="24"/>
        <end position="224"/>
    </location>
</feature>
<organism evidence="3 4">
    <name type="scientific">Trichogramma kaykai</name>
    <dbReference type="NCBI Taxonomy" id="54128"/>
    <lineage>
        <taxon>Eukaryota</taxon>
        <taxon>Metazoa</taxon>
        <taxon>Ecdysozoa</taxon>
        <taxon>Arthropoda</taxon>
        <taxon>Hexapoda</taxon>
        <taxon>Insecta</taxon>
        <taxon>Pterygota</taxon>
        <taxon>Neoptera</taxon>
        <taxon>Endopterygota</taxon>
        <taxon>Hymenoptera</taxon>
        <taxon>Apocrita</taxon>
        <taxon>Proctotrupomorpha</taxon>
        <taxon>Chalcidoidea</taxon>
        <taxon>Trichogrammatidae</taxon>
        <taxon>Trichogramma</taxon>
    </lineage>
</organism>
<proteinExistence type="predicted"/>
<evidence type="ECO:0000313" key="3">
    <source>
        <dbReference type="EMBL" id="KAL3400047.1"/>
    </source>
</evidence>
<protein>
    <submittedName>
        <fullName evidence="3">Uncharacterized protein</fullName>
    </submittedName>
</protein>
<feature type="signal peptide" evidence="2">
    <location>
        <begin position="1"/>
        <end position="23"/>
    </location>
</feature>
<reference evidence="3 4" key="1">
    <citation type="journal article" date="2024" name="bioRxiv">
        <title>A reference genome for Trichogramma kaykai: A tiny desert-dwelling parasitoid wasp with competing sex-ratio distorters.</title>
        <authorList>
            <person name="Culotta J."/>
            <person name="Lindsey A.R."/>
        </authorList>
    </citation>
    <scope>NUCLEOTIDE SEQUENCE [LARGE SCALE GENOMIC DNA]</scope>
    <source>
        <strain evidence="3 4">KSX58</strain>
    </source>
</reference>
<feature type="region of interest" description="Disordered" evidence="1">
    <location>
        <begin position="201"/>
        <end position="224"/>
    </location>
</feature>
<feature type="compositionally biased region" description="Basic and acidic residues" evidence="1">
    <location>
        <begin position="201"/>
        <end position="211"/>
    </location>
</feature>
<evidence type="ECO:0000256" key="1">
    <source>
        <dbReference type="SAM" id="MobiDB-lite"/>
    </source>
</evidence>
<feature type="compositionally biased region" description="Polar residues" evidence="1">
    <location>
        <begin position="214"/>
        <end position="224"/>
    </location>
</feature>
<sequence>MHLAISQIICVIVLLCISQTAQCIFFHTPGKLVWNIIESIGGKHKEIKPVNHYHVHYYPVPIRPPRPPLPHKIKIDVSALHHNLHHHDFPSESWSSIENSFPSYSSPLPLGHSSWDSTRSDPLHDDSTNFQQKSLSWDNNDILEKDHEYKESNPKGILLQVPLKQQIVFYQRPAKEKSSLLSTLLKKIRRINDALFHPEDDEHVEEHDPHPHVSNSLSYSAFKK</sequence>
<accession>A0ABD2X596</accession>
<keyword evidence="2" id="KW-0732">Signal</keyword>
<comment type="caution">
    <text evidence="3">The sequence shown here is derived from an EMBL/GenBank/DDBJ whole genome shotgun (WGS) entry which is preliminary data.</text>
</comment>
<dbReference type="Proteomes" id="UP001627154">
    <property type="component" value="Unassembled WGS sequence"/>
</dbReference>
<evidence type="ECO:0000256" key="2">
    <source>
        <dbReference type="SAM" id="SignalP"/>
    </source>
</evidence>
<keyword evidence="4" id="KW-1185">Reference proteome</keyword>
<gene>
    <name evidence="3" type="ORF">TKK_006660</name>
</gene>
<name>A0ABD2X596_9HYME</name>